<dbReference type="InterPro" id="IPR045584">
    <property type="entry name" value="Pilin-like"/>
</dbReference>
<dbReference type="PROSITE" id="PS00409">
    <property type="entry name" value="PROKAR_NTER_METHYL"/>
    <property type="match status" value="1"/>
</dbReference>
<protein>
    <recommendedName>
        <fullName evidence="9">Type II secretion system protein GspG C-terminal domain-containing protein</fullName>
    </recommendedName>
</protein>
<evidence type="ECO:0000313" key="8">
    <source>
        <dbReference type="Proteomes" id="UP000191663"/>
    </source>
</evidence>
<dbReference type="InterPro" id="IPR012902">
    <property type="entry name" value="N_methyl_site"/>
</dbReference>
<dbReference type="GO" id="GO:0016020">
    <property type="term" value="C:membrane"/>
    <property type="evidence" value="ECO:0007669"/>
    <property type="project" value="UniProtKB-SubCell"/>
</dbReference>
<sequence length="168" mass="17649">MMKKGFTLIELMVVVVIIGILAAIAIPNFLAMQQRAKEGSTKNNMHTLQVTVEDFNTRGADAYPANLATTVSEVNSVYTGPDANMCVAAQAIPPYGANSILGDNCRNPFNPSASAVLDASASPPNGGNAGEVYYFDSITTNNAAQTYRIYGWGAKGLIPLSLTAGVSK</sequence>
<comment type="caution">
    <text evidence="7">The sequence shown here is derived from an EMBL/GenBank/DDBJ whole genome shotgun (WGS) entry which is preliminary data.</text>
</comment>
<dbReference type="NCBIfam" id="TIGR02532">
    <property type="entry name" value="IV_pilin_GFxxxE"/>
    <property type="match status" value="1"/>
</dbReference>
<feature type="transmembrane region" description="Helical" evidence="6">
    <location>
        <begin position="6"/>
        <end position="30"/>
    </location>
</feature>
<evidence type="ECO:0000256" key="3">
    <source>
        <dbReference type="ARBA" id="ARBA00022692"/>
    </source>
</evidence>
<evidence type="ECO:0000313" key="7">
    <source>
        <dbReference type="EMBL" id="OPX18309.1"/>
    </source>
</evidence>
<keyword evidence="2" id="KW-0488">Methylation</keyword>
<dbReference type="EMBL" id="MUKB01000024">
    <property type="protein sequence ID" value="OPX18309.1"/>
    <property type="molecule type" value="Genomic_DNA"/>
</dbReference>
<evidence type="ECO:0000256" key="2">
    <source>
        <dbReference type="ARBA" id="ARBA00022481"/>
    </source>
</evidence>
<evidence type="ECO:0000256" key="4">
    <source>
        <dbReference type="ARBA" id="ARBA00022989"/>
    </source>
</evidence>
<evidence type="ECO:0000256" key="5">
    <source>
        <dbReference type="ARBA" id="ARBA00023136"/>
    </source>
</evidence>
<dbReference type="SUPFAM" id="SSF54523">
    <property type="entry name" value="Pili subunits"/>
    <property type="match status" value="1"/>
</dbReference>
<dbReference type="PANTHER" id="PTHR30093:SF44">
    <property type="entry name" value="TYPE II SECRETION SYSTEM CORE PROTEIN G"/>
    <property type="match status" value="1"/>
</dbReference>
<proteinExistence type="predicted"/>
<comment type="subcellular location">
    <subcellularLocation>
        <location evidence="1">Membrane</location>
        <topology evidence="1">Single-pass membrane protein</topology>
    </subcellularLocation>
</comment>
<keyword evidence="4 6" id="KW-1133">Transmembrane helix</keyword>
<evidence type="ECO:0008006" key="9">
    <source>
        <dbReference type="Google" id="ProtNLM"/>
    </source>
</evidence>
<keyword evidence="3 6" id="KW-0812">Transmembrane</keyword>
<evidence type="ECO:0000256" key="6">
    <source>
        <dbReference type="SAM" id="Phobius"/>
    </source>
</evidence>
<dbReference type="Pfam" id="PF07963">
    <property type="entry name" value="N_methyl"/>
    <property type="match status" value="1"/>
</dbReference>
<dbReference type="AlphaFoldDB" id="A0A1V4QG23"/>
<accession>A0A1V4QG23</accession>
<keyword evidence="5 6" id="KW-0472">Membrane</keyword>
<evidence type="ECO:0000256" key="1">
    <source>
        <dbReference type="ARBA" id="ARBA00004167"/>
    </source>
</evidence>
<organism evidence="7 8">
    <name type="scientific">candidate division WOR-3 bacterium 4484_100</name>
    <dbReference type="NCBI Taxonomy" id="1936077"/>
    <lineage>
        <taxon>Bacteria</taxon>
        <taxon>Bacteria division WOR-3</taxon>
    </lineage>
</organism>
<dbReference type="PANTHER" id="PTHR30093">
    <property type="entry name" value="GENERAL SECRETION PATHWAY PROTEIN G"/>
    <property type="match status" value="1"/>
</dbReference>
<dbReference type="Gene3D" id="3.30.700.10">
    <property type="entry name" value="Glycoprotein, Type 4 Pilin"/>
    <property type="match status" value="1"/>
</dbReference>
<reference evidence="8" key="1">
    <citation type="submission" date="2017-01" db="EMBL/GenBank/DDBJ databases">
        <title>Novel pathways for hydrocarbon cycling and metabolic interdependencies in hydrothermal sediment communities.</title>
        <authorList>
            <person name="Dombrowski N."/>
            <person name="Seitz K."/>
            <person name="Teske A."/>
            <person name="Baker B."/>
        </authorList>
    </citation>
    <scope>NUCLEOTIDE SEQUENCE [LARGE SCALE GENOMIC DNA]</scope>
</reference>
<name>A0A1V4QG23_UNCW3</name>
<gene>
    <name evidence="7" type="ORF">BXT86_01840</name>
</gene>
<dbReference type="Proteomes" id="UP000191663">
    <property type="component" value="Unassembled WGS sequence"/>
</dbReference>